<feature type="region of interest" description="Disordered" evidence="1">
    <location>
        <begin position="255"/>
        <end position="275"/>
    </location>
</feature>
<protein>
    <submittedName>
        <fullName evidence="2">Uncharacterized protein</fullName>
    </submittedName>
</protein>
<organism evidence="2 3">
    <name type="scientific">Tanacetum coccineum</name>
    <dbReference type="NCBI Taxonomy" id="301880"/>
    <lineage>
        <taxon>Eukaryota</taxon>
        <taxon>Viridiplantae</taxon>
        <taxon>Streptophyta</taxon>
        <taxon>Embryophyta</taxon>
        <taxon>Tracheophyta</taxon>
        <taxon>Spermatophyta</taxon>
        <taxon>Magnoliopsida</taxon>
        <taxon>eudicotyledons</taxon>
        <taxon>Gunneridae</taxon>
        <taxon>Pentapetalae</taxon>
        <taxon>asterids</taxon>
        <taxon>campanulids</taxon>
        <taxon>Asterales</taxon>
        <taxon>Asteraceae</taxon>
        <taxon>Asteroideae</taxon>
        <taxon>Anthemideae</taxon>
        <taxon>Anthemidinae</taxon>
        <taxon>Tanacetum</taxon>
    </lineage>
</organism>
<keyword evidence="3" id="KW-1185">Reference proteome</keyword>
<name>A0ABQ5F084_9ASTR</name>
<dbReference type="Pfam" id="PF08284">
    <property type="entry name" value="RVP_2"/>
    <property type="match status" value="1"/>
</dbReference>
<dbReference type="Proteomes" id="UP001151760">
    <property type="component" value="Unassembled WGS sequence"/>
</dbReference>
<evidence type="ECO:0000313" key="3">
    <source>
        <dbReference type="Proteomes" id="UP001151760"/>
    </source>
</evidence>
<dbReference type="EMBL" id="BQNB010016872">
    <property type="protein sequence ID" value="GJT56736.1"/>
    <property type="molecule type" value="Genomic_DNA"/>
</dbReference>
<evidence type="ECO:0000256" key="1">
    <source>
        <dbReference type="SAM" id="MobiDB-lite"/>
    </source>
</evidence>
<gene>
    <name evidence="2" type="ORF">Tco_0991790</name>
</gene>
<sequence length="691" mass="76370">MDPYGRVCTHGSNIFRAQLSSPNAAGSHDLVATIDGREVVVTESLIRAQLQLDDANGIFDMQIDDIFAGMGAIGYPPDRSLLSYAPFVSSSWRFLVHTILHCLSPKAGSWNQFPSSIATTLVCLSDCTVRHTLLLSLSRFPLLGDSSPEGSLDEIGNPFIIGPPYWACQLYEPEDIDNLNFMEDDTILGGFHEETHAGPEDAPYTPPAVAVRTVKTQLRATTGWGGGGGDAPATEGDVDIQDEVDLEGLSRMASEALGHDQATVPSEDMEEREEEEVPLRRKSVCEAFVGFFWEAKHQIIREVFVKLLLDSFGKLSIRVDVRTYLLGGAIDSSEANGIIRDPKLELENSRFTFDLVPLSYESVDVVVGENWLLRHKAEMVCHEKVVKMPCVPKELVGFTPRRRIGFRMELVQGATPICEGSCRLTSLERQEVWNDCRSCKVRVGSNGNLLWEASVLLGRKKGCVMDTLKFTAMPFGLTNAPAVFMELMSREVDFDGQEVEKDVDYSKEIESHGQHEKKDVKGGSDNVVESCDVKKGKSLLSKRRRVYNVVSDDDDTVVDDNKVYVADHVMNDKKKSIKCATKEKAIAGCDKVFSDVAYAWAIYVKNRLLQTIKSDKVESGDVSYDAKKSKSLSSKGRRVLKGVSVDLTADDNKVIKPDDGFSKFENVVVGNECKSSSTELKSVDAVYKVNK</sequence>
<comment type="caution">
    <text evidence="2">The sequence shown here is derived from an EMBL/GenBank/DDBJ whole genome shotgun (WGS) entry which is preliminary data.</text>
</comment>
<proteinExistence type="predicted"/>
<accession>A0ABQ5F084</accession>
<reference evidence="2" key="1">
    <citation type="journal article" date="2022" name="Int. J. Mol. Sci.">
        <title>Draft Genome of Tanacetum Coccineum: Genomic Comparison of Closely Related Tanacetum-Family Plants.</title>
        <authorList>
            <person name="Yamashiro T."/>
            <person name="Shiraishi A."/>
            <person name="Nakayama K."/>
            <person name="Satake H."/>
        </authorList>
    </citation>
    <scope>NUCLEOTIDE SEQUENCE</scope>
</reference>
<reference evidence="2" key="2">
    <citation type="submission" date="2022-01" db="EMBL/GenBank/DDBJ databases">
        <authorList>
            <person name="Yamashiro T."/>
            <person name="Shiraishi A."/>
            <person name="Satake H."/>
            <person name="Nakayama K."/>
        </authorList>
    </citation>
    <scope>NUCLEOTIDE SEQUENCE</scope>
</reference>
<evidence type="ECO:0000313" key="2">
    <source>
        <dbReference type="EMBL" id="GJT56736.1"/>
    </source>
</evidence>